<sequence length="104" mass="12416">MLFYLKNKKVANNLMSYSLRTIARQTKFAYSIIFKALKIMLYNLNLYFCKKKELKEKFVFPRAFDTCRIPLRLECKVSLAELTFEYQNKKGPSKALILTWYPIL</sequence>
<evidence type="ECO:0000313" key="2">
    <source>
        <dbReference type="Proteomes" id="UP000176421"/>
    </source>
</evidence>
<dbReference type="STRING" id="1802206.A3D35_03740"/>
<dbReference type="AlphaFoldDB" id="A0A1G2HZA2"/>
<proteinExistence type="predicted"/>
<dbReference type="EMBL" id="MHOS01000032">
    <property type="protein sequence ID" value="OGZ67739.1"/>
    <property type="molecule type" value="Genomic_DNA"/>
</dbReference>
<reference evidence="1 2" key="1">
    <citation type="journal article" date="2016" name="Nat. Commun.">
        <title>Thousands of microbial genomes shed light on interconnected biogeochemical processes in an aquifer system.</title>
        <authorList>
            <person name="Anantharaman K."/>
            <person name="Brown C.T."/>
            <person name="Hug L.A."/>
            <person name="Sharon I."/>
            <person name="Castelle C.J."/>
            <person name="Probst A.J."/>
            <person name="Thomas B.C."/>
            <person name="Singh A."/>
            <person name="Wilkins M.J."/>
            <person name="Karaoz U."/>
            <person name="Brodie E.L."/>
            <person name="Williams K.H."/>
            <person name="Hubbard S.S."/>
            <person name="Banfield J.F."/>
        </authorList>
    </citation>
    <scope>NUCLEOTIDE SEQUENCE [LARGE SCALE GENOMIC DNA]</scope>
</reference>
<accession>A0A1G2HZA2</accession>
<comment type="caution">
    <text evidence="1">The sequence shown here is derived from an EMBL/GenBank/DDBJ whole genome shotgun (WGS) entry which is preliminary data.</text>
</comment>
<organism evidence="1 2">
    <name type="scientific">Candidatus Staskawiczbacteria bacterium RIFCSPHIGHO2_02_FULL_34_9</name>
    <dbReference type="NCBI Taxonomy" id="1802206"/>
    <lineage>
        <taxon>Bacteria</taxon>
        <taxon>Candidatus Staskawicziibacteriota</taxon>
    </lineage>
</organism>
<gene>
    <name evidence="1" type="ORF">A3D35_03740</name>
</gene>
<name>A0A1G2HZA2_9BACT</name>
<dbReference type="Proteomes" id="UP000176421">
    <property type="component" value="Unassembled WGS sequence"/>
</dbReference>
<evidence type="ECO:0000313" key="1">
    <source>
        <dbReference type="EMBL" id="OGZ67739.1"/>
    </source>
</evidence>
<protein>
    <submittedName>
        <fullName evidence="1">Uncharacterized protein</fullName>
    </submittedName>
</protein>